<protein>
    <submittedName>
        <fullName evidence="3">DUF6442 family protein</fullName>
    </submittedName>
</protein>
<keyword evidence="1" id="KW-1133">Transmembrane helix</keyword>
<evidence type="ECO:0000313" key="2">
    <source>
        <dbReference type="EMBL" id="KGJ53202.1"/>
    </source>
</evidence>
<dbReference type="RefSeq" id="WP_008819003.1">
    <property type="nucleotide sequence ID" value="NZ_AP025565.1"/>
</dbReference>
<feature type="transmembrane region" description="Helical" evidence="1">
    <location>
        <begin position="31"/>
        <end position="53"/>
    </location>
</feature>
<dbReference type="AlphaFoldDB" id="A0A099I7G3"/>
<name>A0A099I7G3_CLOIN</name>
<sequence length="106" mass="12399">MNKEEILARSRNENKGMDIMELQSLEKASRIAAQVGMLLCCFVAVMEVAVTGQVSMESWLIYFGILSTLFLMKYRLMKKRHELFLSIFYTALFLMFLVLFLWKLLC</sequence>
<reference evidence="3" key="2">
    <citation type="journal article" date="2022" name="Clin. Infect. Dis.">
        <title>Association between Clostridium innocuum and antibiotic-associated diarrhea in adults and children: A cross-sectional study and comparative genomics analysis.</title>
        <authorList>
            <person name="Cherny K.E."/>
            <person name="Muscat E.B."/>
            <person name="Balaji A."/>
            <person name="Mukherjee J."/>
            <person name="Ozer E.A."/>
            <person name="Angarone M.P."/>
            <person name="Hauser A.R."/>
            <person name="Sichel J.S."/>
            <person name="Amponsah E."/>
            <person name="Kociolek L.K."/>
        </authorList>
    </citation>
    <scope>NUCLEOTIDE SEQUENCE</scope>
    <source>
        <strain evidence="3">NU1-AC-029v</strain>
    </source>
</reference>
<dbReference type="EMBL" id="JQIF01000044">
    <property type="protein sequence ID" value="KGJ53202.1"/>
    <property type="molecule type" value="Genomic_DNA"/>
</dbReference>
<proteinExistence type="predicted"/>
<reference evidence="2 4" key="1">
    <citation type="submission" date="2014-08" db="EMBL/GenBank/DDBJ databases">
        <title>Clostridium innocuum, an unnegligible vancomycin-resistant pathogen causing extra-intestinal infections.</title>
        <authorList>
            <person name="Feng Y."/>
            <person name="Chiu C.-H."/>
        </authorList>
    </citation>
    <scope>NUCLEOTIDE SEQUENCE [LARGE SCALE GENOMIC DNA]</scope>
    <source>
        <strain evidence="2 4">AN88</strain>
    </source>
</reference>
<feature type="transmembrane region" description="Helical" evidence="1">
    <location>
        <begin position="83"/>
        <end position="102"/>
    </location>
</feature>
<dbReference type="InterPro" id="IPR045620">
    <property type="entry name" value="DUF6442"/>
</dbReference>
<comment type="caution">
    <text evidence="2">The sequence shown here is derived from an EMBL/GenBank/DDBJ whole genome shotgun (WGS) entry which is preliminary data.</text>
</comment>
<organism evidence="2 4">
    <name type="scientific">Clostridium innocuum</name>
    <dbReference type="NCBI Taxonomy" id="1522"/>
    <lineage>
        <taxon>Bacteria</taxon>
        <taxon>Bacillati</taxon>
        <taxon>Bacillota</taxon>
        <taxon>Clostridia</taxon>
        <taxon>Eubacteriales</taxon>
        <taxon>Clostridiaceae</taxon>
        <taxon>Clostridium</taxon>
    </lineage>
</organism>
<dbReference type="Pfam" id="PF20040">
    <property type="entry name" value="DUF6442"/>
    <property type="match status" value="1"/>
</dbReference>
<evidence type="ECO:0000313" key="4">
    <source>
        <dbReference type="Proteomes" id="UP000030008"/>
    </source>
</evidence>
<feature type="transmembrane region" description="Helical" evidence="1">
    <location>
        <begin position="59"/>
        <end position="76"/>
    </location>
</feature>
<dbReference type="Proteomes" id="UP001203972">
    <property type="component" value="Unassembled WGS sequence"/>
</dbReference>
<keyword evidence="1" id="KW-0472">Membrane</keyword>
<evidence type="ECO:0000256" key="1">
    <source>
        <dbReference type="SAM" id="Phobius"/>
    </source>
</evidence>
<keyword evidence="1" id="KW-0812">Transmembrane</keyword>
<dbReference type="Proteomes" id="UP000030008">
    <property type="component" value="Unassembled WGS sequence"/>
</dbReference>
<accession>A0A099I7G3</accession>
<evidence type="ECO:0000313" key="3">
    <source>
        <dbReference type="EMBL" id="MCR0232229.1"/>
    </source>
</evidence>
<dbReference type="EMBL" id="JAKTMA010000007">
    <property type="protein sequence ID" value="MCR0232229.1"/>
    <property type="molecule type" value="Genomic_DNA"/>
</dbReference>
<gene>
    <name evidence="2" type="ORF">CIAN88_10725</name>
    <name evidence="3" type="ORF">MKC95_05520</name>
</gene>